<accession>A0A397PDP0</accession>
<dbReference type="Gene3D" id="2.30.42.10">
    <property type="match status" value="1"/>
</dbReference>
<dbReference type="InterPro" id="IPR001915">
    <property type="entry name" value="Peptidase_M48"/>
</dbReference>
<reference evidence="9 10" key="1">
    <citation type="submission" date="2018-08" db="EMBL/GenBank/DDBJ databases">
        <title>Genomic Encyclopedia of Type Strains, Phase IV (KMG-IV): sequencing the most valuable type-strain genomes for metagenomic binning, comparative biology and taxonomic classification.</title>
        <authorList>
            <person name="Goeker M."/>
        </authorList>
    </citation>
    <scope>NUCLEOTIDE SEQUENCE [LARGE SCALE GENOMIC DNA]</scope>
    <source>
        <strain evidence="9 10">DSM 25527</strain>
    </source>
</reference>
<keyword evidence="10" id="KW-1185">Reference proteome</keyword>
<comment type="caution">
    <text evidence="9">The sequence shown here is derived from an EMBL/GenBank/DDBJ whole genome shotgun (WGS) entry which is preliminary data.</text>
</comment>
<evidence type="ECO:0000259" key="8">
    <source>
        <dbReference type="Pfam" id="PF01435"/>
    </source>
</evidence>
<dbReference type="SUPFAM" id="SSF50156">
    <property type="entry name" value="PDZ domain-like"/>
    <property type="match status" value="1"/>
</dbReference>
<organism evidence="9 10">
    <name type="scientific">Hephaestia caeni</name>
    <dbReference type="NCBI Taxonomy" id="645617"/>
    <lineage>
        <taxon>Bacteria</taxon>
        <taxon>Pseudomonadati</taxon>
        <taxon>Pseudomonadota</taxon>
        <taxon>Alphaproteobacteria</taxon>
        <taxon>Sphingomonadales</taxon>
        <taxon>Sphingomonadaceae</taxon>
        <taxon>Hephaestia</taxon>
    </lineage>
</organism>
<feature type="chain" id="PRO_5017192992" evidence="7">
    <location>
        <begin position="27"/>
        <end position="335"/>
    </location>
</feature>
<dbReference type="PANTHER" id="PTHR22726">
    <property type="entry name" value="METALLOENDOPEPTIDASE OMA1"/>
    <property type="match status" value="1"/>
</dbReference>
<dbReference type="AlphaFoldDB" id="A0A397PDP0"/>
<dbReference type="GO" id="GO:0004222">
    <property type="term" value="F:metalloendopeptidase activity"/>
    <property type="evidence" value="ECO:0007669"/>
    <property type="project" value="InterPro"/>
</dbReference>
<keyword evidence="3 6" id="KW-0378">Hydrolase</keyword>
<keyword evidence="5 6" id="KW-0482">Metalloprotease</keyword>
<feature type="domain" description="Peptidase M48" evidence="8">
    <location>
        <begin position="187"/>
        <end position="233"/>
    </location>
</feature>
<evidence type="ECO:0000256" key="5">
    <source>
        <dbReference type="ARBA" id="ARBA00023049"/>
    </source>
</evidence>
<dbReference type="EMBL" id="QXDC01000002">
    <property type="protein sequence ID" value="RIA47088.1"/>
    <property type="molecule type" value="Genomic_DNA"/>
</dbReference>
<sequence>MSMFRTYTLGCLLALTTATVPAPLAAAPLPDVSGQEAALAGLRAADLRLATIAHRLMVANVALCDRRAGATGLVLHALDSYDSGIRDVARRMFGFETPVAVEAVVPQSAADRAGVRADESVAAIDRTATTADEGRALDRTRAALAAVPPGGTVALTLVDKGASRTVTIATDPACAGRVELRVTDNLNAATDGLVLQINSALLNLIGNDDELAALVAHELAHIVLRHPERLTAARVSRGMFSIFGRNARLIRTTEIEADRLSVVLLANAGYDPMAAARLWRDHGKRLGDGGLLAGTTHLGLEDRIALVEREAALIPHDRTGPIVPGWIESRTQPLR</sequence>
<dbReference type="CDD" id="cd07342">
    <property type="entry name" value="M48C_Oma1_like"/>
    <property type="match status" value="1"/>
</dbReference>
<evidence type="ECO:0000256" key="4">
    <source>
        <dbReference type="ARBA" id="ARBA00022833"/>
    </source>
</evidence>
<evidence type="ECO:0000313" key="9">
    <source>
        <dbReference type="EMBL" id="RIA47088.1"/>
    </source>
</evidence>
<dbReference type="OrthoDB" id="7338723at2"/>
<keyword evidence="1 6" id="KW-0645">Protease</keyword>
<protein>
    <submittedName>
        <fullName evidence="9">Peptidase M48-like protein</fullName>
    </submittedName>
</protein>
<comment type="cofactor">
    <cofactor evidence="6">
        <name>Zn(2+)</name>
        <dbReference type="ChEBI" id="CHEBI:29105"/>
    </cofactor>
    <text evidence="6">Binds 1 zinc ion per subunit.</text>
</comment>
<evidence type="ECO:0000256" key="7">
    <source>
        <dbReference type="SAM" id="SignalP"/>
    </source>
</evidence>
<comment type="similarity">
    <text evidence="6">Belongs to the peptidase M48 family.</text>
</comment>
<proteinExistence type="inferred from homology"/>
<dbReference type="InterPro" id="IPR051156">
    <property type="entry name" value="Mito/Outer_Membr_Metalloprot"/>
</dbReference>
<dbReference type="RefSeq" id="WP_119035096.1">
    <property type="nucleotide sequence ID" value="NZ_QXDC01000002.1"/>
</dbReference>
<evidence type="ECO:0000256" key="6">
    <source>
        <dbReference type="RuleBase" id="RU003983"/>
    </source>
</evidence>
<keyword evidence="7" id="KW-0732">Signal</keyword>
<evidence type="ECO:0000256" key="1">
    <source>
        <dbReference type="ARBA" id="ARBA00022670"/>
    </source>
</evidence>
<feature type="signal peptide" evidence="7">
    <location>
        <begin position="1"/>
        <end position="26"/>
    </location>
</feature>
<evidence type="ECO:0000256" key="3">
    <source>
        <dbReference type="ARBA" id="ARBA00022801"/>
    </source>
</evidence>
<dbReference type="Pfam" id="PF01435">
    <property type="entry name" value="Peptidase_M48"/>
    <property type="match status" value="1"/>
</dbReference>
<dbReference type="Proteomes" id="UP000266568">
    <property type="component" value="Unassembled WGS sequence"/>
</dbReference>
<dbReference type="GO" id="GO:0046872">
    <property type="term" value="F:metal ion binding"/>
    <property type="evidence" value="ECO:0007669"/>
    <property type="project" value="UniProtKB-KW"/>
</dbReference>
<keyword evidence="4 6" id="KW-0862">Zinc</keyword>
<gene>
    <name evidence="9" type="ORF">DFR49_1654</name>
</gene>
<keyword evidence="2" id="KW-0479">Metal-binding</keyword>
<dbReference type="GO" id="GO:0016020">
    <property type="term" value="C:membrane"/>
    <property type="evidence" value="ECO:0007669"/>
    <property type="project" value="TreeGrafter"/>
</dbReference>
<evidence type="ECO:0000313" key="10">
    <source>
        <dbReference type="Proteomes" id="UP000266568"/>
    </source>
</evidence>
<name>A0A397PDP0_9SPHN</name>
<dbReference type="InterPro" id="IPR036034">
    <property type="entry name" value="PDZ_sf"/>
</dbReference>
<dbReference type="GO" id="GO:0051603">
    <property type="term" value="P:proteolysis involved in protein catabolic process"/>
    <property type="evidence" value="ECO:0007669"/>
    <property type="project" value="TreeGrafter"/>
</dbReference>
<dbReference type="PANTHER" id="PTHR22726:SF1">
    <property type="entry name" value="METALLOENDOPEPTIDASE OMA1, MITOCHONDRIAL"/>
    <property type="match status" value="1"/>
</dbReference>
<dbReference type="Gene3D" id="3.30.2010.10">
    <property type="entry name" value="Metalloproteases ('zincins'), catalytic domain"/>
    <property type="match status" value="1"/>
</dbReference>
<evidence type="ECO:0000256" key="2">
    <source>
        <dbReference type="ARBA" id="ARBA00022723"/>
    </source>
</evidence>